<dbReference type="Pfam" id="PF01872">
    <property type="entry name" value="RibD_C"/>
    <property type="match status" value="1"/>
</dbReference>
<feature type="domain" description="Bacterial bifunctional deaminase-reductase C-terminal" evidence="1">
    <location>
        <begin position="17"/>
        <end position="179"/>
    </location>
</feature>
<dbReference type="PANTHER" id="PTHR38011">
    <property type="entry name" value="DIHYDROFOLATE REDUCTASE FAMILY PROTEIN (AFU_ORTHOLOGUE AFUA_8G06820)"/>
    <property type="match status" value="1"/>
</dbReference>
<evidence type="ECO:0000313" key="2">
    <source>
        <dbReference type="EMBL" id="ANP73591.1"/>
    </source>
</evidence>
<dbReference type="OrthoDB" id="195113at2"/>
<dbReference type="InterPro" id="IPR050765">
    <property type="entry name" value="Riboflavin_Biosynth_HTPR"/>
</dbReference>
<dbReference type="GO" id="GO:0008703">
    <property type="term" value="F:5-amino-6-(5-phosphoribosylamino)uracil reductase activity"/>
    <property type="evidence" value="ECO:0007669"/>
    <property type="project" value="InterPro"/>
</dbReference>
<evidence type="ECO:0000313" key="3">
    <source>
        <dbReference type="Proteomes" id="UP000092582"/>
    </source>
</evidence>
<dbReference type="AlphaFoldDB" id="A0A1B1BM30"/>
<dbReference type="InterPro" id="IPR002734">
    <property type="entry name" value="RibDG_C"/>
</dbReference>
<dbReference type="Gene3D" id="3.40.430.10">
    <property type="entry name" value="Dihydrofolate Reductase, subunit A"/>
    <property type="match status" value="1"/>
</dbReference>
<dbReference type="EMBL" id="CP016282">
    <property type="protein sequence ID" value="ANP73591.1"/>
    <property type="molecule type" value="Genomic_DNA"/>
</dbReference>
<gene>
    <name evidence="2" type="ORF">PA27867_2650</name>
</gene>
<keyword evidence="3" id="KW-1185">Reference proteome</keyword>
<sequence length="190" mass="20547">MSNTESSNPDAPVVGCVFVGTSLDGFIARENGDLDWLTDAGDALGETGYDEFFSGIDAMVVGRGTFDTVRGFPEWPYAGKRVLVLSRTLLRRVDAEQEPDTTVHATLAEVISTLQEEGRRRVYVDGGRTIQSFLRAGLIREITITRAPVLLGSGIPLFGPLGTDVHLRHVGSRELGAGFTQSTYEVLSAE</sequence>
<proteinExistence type="predicted"/>
<protein>
    <submittedName>
        <fullName evidence="2">Deaminase</fullName>
    </submittedName>
</protein>
<dbReference type="STRING" id="670052.PA27867_2650"/>
<accession>A0A1B1BM30</accession>
<evidence type="ECO:0000259" key="1">
    <source>
        <dbReference type="Pfam" id="PF01872"/>
    </source>
</evidence>
<name>A0A1B1BM30_9MICO</name>
<dbReference type="InterPro" id="IPR024072">
    <property type="entry name" value="DHFR-like_dom_sf"/>
</dbReference>
<dbReference type="SUPFAM" id="SSF53597">
    <property type="entry name" value="Dihydrofolate reductase-like"/>
    <property type="match status" value="1"/>
</dbReference>
<dbReference type="KEGG" id="cart:PA27867_2650"/>
<dbReference type="PANTHER" id="PTHR38011:SF11">
    <property type="entry name" value="2,5-DIAMINO-6-RIBOSYLAMINO-4(3H)-PYRIMIDINONE 5'-PHOSPHATE REDUCTASE"/>
    <property type="match status" value="1"/>
</dbReference>
<dbReference type="Proteomes" id="UP000092582">
    <property type="component" value="Chromosome 1"/>
</dbReference>
<dbReference type="RefSeq" id="WP_066599921.1">
    <property type="nucleotide sequence ID" value="NZ_CP016282.1"/>
</dbReference>
<reference evidence="2 3" key="1">
    <citation type="submission" date="2016-06" db="EMBL/GenBank/DDBJ databases">
        <title>Genome sequencing of Cryobacterium arcticum PAMC 27867.</title>
        <authorList>
            <person name="Lee J."/>
            <person name="Kim O.-S."/>
        </authorList>
    </citation>
    <scope>NUCLEOTIDE SEQUENCE [LARGE SCALE GENOMIC DNA]</scope>
    <source>
        <strain evidence="2 3">PAMC 27867</strain>
    </source>
</reference>
<organism evidence="2 3">
    <name type="scientific">Cryobacterium arcticum</name>
    <dbReference type="NCBI Taxonomy" id="670052"/>
    <lineage>
        <taxon>Bacteria</taxon>
        <taxon>Bacillati</taxon>
        <taxon>Actinomycetota</taxon>
        <taxon>Actinomycetes</taxon>
        <taxon>Micrococcales</taxon>
        <taxon>Microbacteriaceae</taxon>
        <taxon>Cryobacterium</taxon>
    </lineage>
</organism>
<dbReference type="GO" id="GO:0009231">
    <property type="term" value="P:riboflavin biosynthetic process"/>
    <property type="evidence" value="ECO:0007669"/>
    <property type="project" value="InterPro"/>
</dbReference>